<evidence type="ECO:0000259" key="1">
    <source>
        <dbReference type="Pfam" id="PF01266"/>
    </source>
</evidence>
<keyword evidence="3" id="KW-1185">Reference proteome</keyword>
<gene>
    <name evidence="2" type="ORF">EPUS_06071</name>
</gene>
<dbReference type="PANTHER" id="PTHR13847">
    <property type="entry name" value="SARCOSINE DEHYDROGENASE-RELATED"/>
    <property type="match status" value="1"/>
</dbReference>
<dbReference type="GO" id="GO:0005829">
    <property type="term" value="C:cytosol"/>
    <property type="evidence" value="ECO:0007669"/>
    <property type="project" value="GOC"/>
</dbReference>
<dbReference type="InterPro" id="IPR036188">
    <property type="entry name" value="FAD/NAD-bd_sf"/>
</dbReference>
<dbReference type="GeneID" id="19241018"/>
<feature type="domain" description="FAD dependent oxidoreductase" evidence="1">
    <location>
        <begin position="4"/>
        <end position="406"/>
    </location>
</feature>
<proteinExistence type="predicted"/>
<dbReference type="Proteomes" id="UP000019373">
    <property type="component" value="Unassembled WGS sequence"/>
</dbReference>
<reference evidence="3" key="1">
    <citation type="journal article" date="2014" name="BMC Genomics">
        <title>Genome characteristics reveal the impact of lichenization on lichen-forming fungus Endocarpon pusillum Hedwig (Verrucariales, Ascomycota).</title>
        <authorList>
            <person name="Wang Y.-Y."/>
            <person name="Liu B."/>
            <person name="Zhang X.-Y."/>
            <person name="Zhou Q.-M."/>
            <person name="Zhang T."/>
            <person name="Li H."/>
            <person name="Yu Y.-F."/>
            <person name="Zhang X.-L."/>
            <person name="Hao X.-Y."/>
            <person name="Wang M."/>
            <person name="Wang L."/>
            <person name="Wei J.-C."/>
        </authorList>
    </citation>
    <scope>NUCLEOTIDE SEQUENCE [LARGE SCALE GENOMIC DNA]</scope>
    <source>
        <strain evidence="3">Z07020 / HMAS-L-300199</strain>
    </source>
</reference>
<dbReference type="OrthoDB" id="498204at2759"/>
<dbReference type="HOGENOM" id="CLU_007884_14_1_1"/>
<dbReference type="Pfam" id="PF01266">
    <property type="entry name" value="DAO"/>
    <property type="match status" value="1"/>
</dbReference>
<dbReference type="SUPFAM" id="SSF51905">
    <property type="entry name" value="FAD/NAD(P)-binding domain"/>
    <property type="match status" value="1"/>
</dbReference>
<dbReference type="Gene3D" id="3.50.50.60">
    <property type="entry name" value="FAD/NAD(P)-binding domain"/>
    <property type="match status" value="1"/>
</dbReference>
<evidence type="ECO:0000313" key="2">
    <source>
        <dbReference type="EMBL" id="ERF72442.1"/>
    </source>
</evidence>
<dbReference type="eggNOG" id="KOG2852">
    <property type="taxonomic scope" value="Eukaryota"/>
</dbReference>
<dbReference type="InterPro" id="IPR006076">
    <property type="entry name" value="FAD-dep_OxRdtase"/>
</dbReference>
<sequence>MGTVIIGGGIIGVSIAFYLSETLEDSTSIHIVESSSRLFASASGYAAGFLAKDWFSLGAAELGALSFELHKKLADNNNGSEKWGYAPSTALSLAIQEGVGVGTGARGEDWLLNGTSRAEVSAGHDVVNEDGTPAWLTKQKSGSLDVISSEDGCAQVDPLRLCEFMMEACRTRGVQVHYPAKVVSLCKDDEGSLIGVNLVSDGGNVPSEITCKAIVIASGAWTPAVFKNLFHKSTVSIPVSPLAGYSLLVRSPRHSVLDEQKYGRSHAIFSAPTQTYSWAPEIFSRTGGEIYIAGLNDPRLPLPEQATGAIMQHESMTEVKKVAVQLMGRVASMRDAVAENDLEVIREALCFRPVTDRGTPIITRVPDSSLGRGTKTPHDGGVFVAAGHGPWGISLSLGTGKVVAEMIRGEKTSADISRLGL</sequence>
<accession>U1G533</accession>
<protein>
    <recommendedName>
        <fullName evidence="1">FAD dependent oxidoreductase domain-containing protein</fullName>
    </recommendedName>
</protein>
<name>U1G533_ENDPU</name>
<dbReference type="EMBL" id="KE721107">
    <property type="protein sequence ID" value="ERF72442.1"/>
    <property type="molecule type" value="Genomic_DNA"/>
</dbReference>
<dbReference type="AlphaFoldDB" id="U1G533"/>
<dbReference type="GO" id="GO:0005770">
    <property type="term" value="C:late endosome"/>
    <property type="evidence" value="ECO:0007669"/>
    <property type="project" value="TreeGrafter"/>
</dbReference>
<evidence type="ECO:0000313" key="3">
    <source>
        <dbReference type="Proteomes" id="UP000019373"/>
    </source>
</evidence>
<dbReference type="RefSeq" id="XP_007801951.1">
    <property type="nucleotide sequence ID" value="XM_007803760.1"/>
</dbReference>
<dbReference type="Gene3D" id="3.30.9.10">
    <property type="entry name" value="D-Amino Acid Oxidase, subunit A, domain 2"/>
    <property type="match status" value="1"/>
</dbReference>
<dbReference type="PANTHER" id="PTHR13847:SF185">
    <property type="entry name" value="FAD DEPENDENT OXIDOREDUCTASE SUPERFAMILY (AFU_ORTHOLOGUE AFUA_3G02360)"/>
    <property type="match status" value="1"/>
</dbReference>
<dbReference type="OMA" id="GPWTPQV"/>
<organism evidence="2 3">
    <name type="scientific">Endocarpon pusillum (strain Z07020 / HMAS-L-300199)</name>
    <name type="common">Lichen-forming fungus</name>
    <dbReference type="NCBI Taxonomy" id="1263415"/>
    <lineage>
        <taxon>Eukaryota</taxon>
        <taxon>Fungi</taxon>
        <taxon>Dikarya</taxon>
        <taxon>Ascomycota</taxon>
        <taxon>Pezizomycotina</taxon>
        <taxon>Eurotiomycetes</taxon>
        <taxon>Chaetothyriomycetidae</taxon>
        <taxon>Verrucariales</taxon>
        <taxon>Verrucariaceae</taxon>
        <taxon>Endocarpon</taxon>
    </lineage>
</organism>
<dbReference type="GO" id="GO:0042147">
    <property type="term" value="P:retrograde transport, endosome to Golgi"/>
    <property type="evidence" value="ECO:0007669"/>
    <property type="project" value="TreeGrafter"/>
</dbReference>